<sequence>MMDMPSPNTSLINSIPSSFPWISQMQWIKYFGENKMKIKNIFVTGASGKIGRALLPELVSVGYHVRALEFEEPLECKDVEIMKGDVRDPQLARKALLDMDAVIHLANCKENRELFMETNIHGTFYLLDEAKNCGHIKQFIQAGSDARAGIFYYPHPYPIDETYPHSAYPGYYAFSKVLEEVMCEQYIIQYKLPITILRFSWVHDEDDFLCHITLREPNFGVPIWKELAKSPEQKSYFEKDIDAIAKLVHPGGKPGIRHIVSIKDAVQGVILAIGNPSAIGQAFTITGPSPFSYGFAAEYISKKLNLPIVEFEDDKFYDFTHNIAKSRSILGYDPKDDLAKIIDDAIEFRESGKKRHPTKYIG</sequence>
<name>A0A2M7EAB3_9BACT</name>
<reference evidence="4" key="1">
    <citation type="submission" date="2017-09" db="EMBL/GenBank/DDBJ databases">
        <title>Depth-based differentiation of microbial function through sediment-hosted aquifers and enrichment of novel symbionts in the deep terrestrial subsurface.</title>
        <authorList>
            <person name="Probst A.J."/>
            <person name="Ladd B."/>
            <person name="Jarett J.K."/>
            <person name="Geller-Mcgrath D.E."/>
            <person name="Sieber C.M.K."/>
            <person name="Emerson J.B."/>
            <person name="Anantharaman K."/>
            <person name="Thomas B.C."/>
            <person name="Malmstrom R."/>
            <person name="Stieglmeier M."/>
            <person name="Klingl A."/>
            <person name="Woyke T."/>
            <person name="Ryan C.M."/>
            <person name="Banfield J.F."/>
        </authorList>
    </citation>
    <scope>NUCLEOTIDE SEQUENCE [LARGE SCALE GENOMIC DNA]</scope>
</reference>
<dbReference type="InterPro" id="IPR001509">
    <property type="entry name" value="Epimerase_deHydtase"/>
</dbReference>
<dbReference type="Pfam" id="PF01370">
    <property type="entry name" value="Epimerase"/>
    <property type="match status" value="1"/>
</dbReference>
<comment type="caution">
    <text evidence="3">The sequence shown here is derived from an EMBL/GenBank/DDBJ whole genome shotgun (WGS) entry which is preliminary data.</text>
</comment>
<organism evidence="3 4">
    <name type="scientific">bacterium (Candidatus Ratteibacteria) CG01_land_8_20_14_3_00_40_19</name>
    <dbReference type="NCBI Taxonomy" id="2014290"/>
    <lineage>
        <taxon>Bacteria</taxon>
        <taxon>Candidatus Ratteibacteria</taxon>
    </lineage>
</organism>
<comment type="similarity">
    <text evidence="1">Belongs to the NAD(P)-dependent epimerase/dehydratase family.</text>
</comment>
<evidence type="ECO:0000313" key="4">
    <source>
        <dbReference type="Proteomes" id="UP000228886"/>
    </source>
</evidence>
<accession>A0A2M7EAB3</accession>
<dbReference type="AlphaFoldDB" id="A0A2M7EAB3"/>
<evidence type="ECO:0000256" key="1">
    <source>
        <dbReference type="ARBA" id="ARBA00007637"/>
    </source>
</evidence>
<dbReference type="InterPro" id="IPR036291">
    <property type="entry name" value="NAD(P)-bd_dom_sf"/>
</dbReference>
<dbReference type="SUPFAM" id="SSF51735">
    <property type="entry name" value="NAD(P)-binding Rossmann-fold domains"/>
    <property type="match status" value="1"/>
</dbReference>
<gene>
    <name evidence="3" type="ORF">COS11_00860</name>
</gene>
<dbReference type="Proteomes" id="UP000228886">
    <property type="component" value="Unassembled WGS sequence"/>
</dbReference>
<feature type="domain" description="NAD-dependent epimerase/dehydratase" evidence="2">
    <location>
        <begin position="41"/>
        <end position="200"/>
    </location>
</feature>
<evidence type="ECO:0000259" key="2">
    <source>
        <dbReference type="Pfam" id="PF01370"/>
    </source>
</evidence>
<dbReference type="EMBL" id="PETL01000044">
    <property type="protein sequence ID" value="PIV64690.1"/>
    <property type="molecule type" value="Genomic_DNA"/>
</dbReference>
<protein>
    <recommendedName>
        <fullName evidence="2">NAD-dependent epimerase/dehydratase domain-containing protein</fullName>
    </recommendedName>
</protein>
<proteinExistence type="inferred from homology"/>
<dbReference type="Gene3D" id="3.40.50.720">
    <property type="entry name" value="NAD(P)-binding Rossmann-like Domain"/>
    <property type="match status" value="1"/>
</dbReference>
<dbReference type="CDD" id="cd08946">
    <property type="entry name" value="SDR_e"/>
    <property type="match status" value="1"/>
</dbReference>
<dbReference type="PANTHER" id="PTHR43000">
    <property type="entry name" value="DTDP-D-GLUCOSE 4,6-DEHYDRATASE-RELATED"/>
    <property type="match status" value="1"/>
</dbReference>
<evidence type="ECO:0000313" key="3">
    <source>
        <dbReference type="EMBL" id="PIV64690.1"/>
    </source>
</evidence>